<feature type="compositionally biased region" description="Basic and acidic residues" evidence="1">
    <location>
        <begin position="182"/>
        <end position="200"/>
    </location>
</feature>
<dbReference type="EMBL" id="CAXLJM020000164">
    <property type="protein sequence ID" value="CAL8146235.1"/>
    <property type="molecule type" value="Genomic_DNA"/>
</dbReference>
<feature type="transmembrane region" description="Helical" evidence="2">
    <location>
        <begin position="116"/>
        <end position="140"/>
    </location>
</feature>
<organism evidence="3 4">
    <name type="scientific">Orchesella dallaii</name>
    <dbReference type="NCBI Taxonomy" id="48710"/>
    <lineage>
        <taxon>Eukaryota</taxon>
        <taxon>Metazoa</taxon>
        <taxon>Ecdysozoa</taxon>
        <taxon>Arthropoda</taxon>
        <taxon>Hexapoda</taxon>
        <taxon>Collembola</taxon>
        <taxon>Entomobryomorpha</taxon>
        <taxon>Entomobryoidea</taxon>
        <taxon>Orchesellidae</taxon>
        <taxon>Orchesellinae</taxon>
        <taxon>Orchesella</taxon>
    </lineage>
</organism>
<feature type="transmembrane region" description="Helical" evidence="2">
    <location>
        <begin position="79"/>
        <end position="104"/>
    </location>
</feature>
<evidence type="ECO:0000256" key="2">
    <source>
        <dbReference type="SAM" id="Phobius"/>
    </source>
</evidence>
<proteinExistence type="predicted"/>
<gene>
    <name evidence="3" type="ORF">ODALV1_LOCUS30749</name>
</gene>
<keyword evidence="2" id="KW-0472">Membrane</keyword>
<comment type="caution">
    <text evidence="3">The sequence shown here is derived from an EMBL/GenBank/DDBJ whole genome shotgun (WGS) entry which is preliminary data.</text>
</comment>
<evidence type="ECO:0000313" key="3">
    <source>
        <dbReference type="EMBL" id="CAL8146235.1"/>
    </source>
</evidence>
<evidence type="ECO:0000313" key="4">
    <source>
        <dbReference type="Proteomes" id="UP001642540"/>
    </source>
</evidence>
<name>A0ABP1S962_9HEXA</name>
<keyword evidence="4" id="KW-1185">Reference proteome</keyword>
<evidence type="ECO:0000256" key="1">
    <source>
        <dbReference type="SAM" id="MobiDB-lite"/>
    </source>
</evidence>
<dbReference type="Proteomes" id="UP001642540">
    <property type="component" value="Unassembled WGS sequence"/>
</dbReference>
<feature type="transmembrane region" description="Helical" evidence="2">
    <location>
        <begin position="146"/>
        <end position="168"/>
    </location>
</feature>
<feature type="region of interest" description="Disordered" evidence="1">
    <location>
        <begin position="177"/>
        <end position="208"/>
    </location>
</feature>
<accession>A0ABP1S962</accession>
<feature type="transmembrane region" description="Helical" evidence="2">
    <location>
        <begin position="20"/>
        <end position="46"/>
    </location>
</feature>
<keyword evidence="2" id="KW-1133">Transmembrane helix</keyword>
<reference evidence="3 4" key="1">
    <citation type="submission" date="2024-08" db="EMBL/GenBank/DDBJ databases">
        <authorList>
            <person name="Cucini C."/>
            <person name="Frati F."/>
        </authorList>
    </citation>
    <scope>NUCLEOTIDE SEQUENCE [LARGE SCALE GENOMIC DNA]</scope>
</reference>
<keyword evidence="2" id="KW-0812">Transmembrane</keyword>
<protein>
    <submittedName>
        <fullName evidence="3">Uncharacterized protein</fullName>
    </submittedName>
</protein>
<sequence length="208" mass="23185">MGTHVSEKARKTARAFGWWYLFLTTITLLLAVWLTVAMLGMAYQLYNFEEEEQVSDGIVSASAPEEIYELPDEGKLMVFGLYGTCTVGLLAIAAPQRFGAYLLLQATKMDSNPSEALVKVIIHHKIQVVYLFVDAFILYLTANTDLILPCQLILVVLFLIRAFGIGAVRRYRKELSSAAANDGKKPEKEKQHKNKAKEAEVVSISVPE</sequence>